<reference evidence="2 3" key="1">
    <citation type="submission" date="2013-11" db="EMBL/GenBank/DDBJ databases">
        <title>Opisthorchis viverrini - life in the bile duct.</title>
        <authorList>
            <person name="Young N.D."/>
            <person name="Nagarajan N."/>
            <person name="Lin S.J."/>
            <person name="Korhonen P.K."/>
            <person name="Jex A.R."/>
            <person name="Hall R.S."/>
            <person name="Safavi-Hemami H."/>
            <person name="Kaewkong W."/>
            <person name="Bertrand D."/>
            <person name="Gao S."/>
            <person name="Seet Q."/>
            <person name="Wongkham S."/>
            <person name="Teh B.T."/>
            <person name="Wongkham C."/>
            <person name="Intapan P.M."/>
            <person name="Maleewong W."/>
            <person name="Yang X."/>
            <person name="Hu M."/>
            <person name="Wang Z."/>
            <person name="Hofmann A."/>
            <person name="Sternberg P.W."/>
            <person name="Tan P."/>
            <person name="Wang J."/>
            <person name="Gasser R.B."/>
        </authorList>
    </citation>
    <scope>NUCLEOTIDE SEQUENCE [LARGE SCALE GENOMIC DNA]</scope>
</reference>
<proteinExistence type="predicted"/>
<organism evidence="2 3">
    <name type="scientific">Opisthorchis viverrini</name>
    <name type="common">Southeast Asian liver fluke</name>
    <dbReference type="NCBI Taxonomy" id="6198"/>
    <lineage>
        <taxon>Eukaryota</taxon>
        <taxon>Metazoa</taxon>
        <taxon>Spiralia</taxon>
        <taxon>Lophotrochozoa</taxon>
        <taxon>Platyhelminthes</taxon>
        <taxon>Trematoda</taxon>
        <taxon>Digenea</taxon>
        <taxon>Opisthorchiida</taxon>
        <taxon>Opisthorchiata</taxon>
        <taxon>Opisthorchiidae</taxon>
        <taxon>Opisthorchis</taxon>
    </lineage>
</organism>
<gene>
    <name evidence="2" type="ORF">T265_04972</name>
</gene>
<evidence type="ECO:0000313" key="3">
    <source>
        <dbReference type="Proteomes" id="UP000054324"/>
    </source>
</evidence>
<keyword evidence="3" id="KW-1185">Reference proteome</keyword>
<accession>A0A074ZM64</accession>
<feature type="compositionally biased region" description="Polar residues" evidence="1">
    <location>
        <begin position="32"/>
        <end position="52"/>
    </location>
</feature>
<feature type="compositionally biased region" description="Polar residues" evidence="1">
    <location>
        <begin position="72"/>
        <end position="88"/>
    </location>
</feature>
<dbReference type="AlphaFoldDB" id="A0A074ZM64"/>
<evidence type="ECO:0000313" key="2">
    <source>
        <dbReference type="EMBL" id="KER28141.1"/>
    </source>
</evidence>
<sequence>MTYWGLTGTGSTDNGLISAATAGDLVEDSERISMSGTERNVTNNISNGNYEEQTGRPKHGDTAESDSLEVSDVSQEPGSDQAPEQNTIHWEPSDESFH</sequence>
<feature type="compositionally biased region" description="Basic and acidic residues" evidence="1">
    <location>
        <begin position="53"/>
        <end position="62"/>
    </location>
</feature>
<evidence type="ECO:0000256" key="1">
    <source>
        <dbReference type="SAM" id="MobiDB-lite"/>
    </source>
</evidence>
<dbReference type="EMBL" id="KL596706">
    <property type="protein sequence ID" value="KER28141.1"/>
    <property type="molecule type" value="Genomic_DNA"/>
</dbReference>
<feature type="region of interest" description="Disordered" evidence="1">
    <location>
        <begin position="25"/>
        <end position="98"/>
    </location>
</feature>
<name>A0A074ZM64_OPIVI</name>
<protein>
    <submittedName>
        <fullName evidence="2">Uncharacterized protein</fullName>
    </submittedName>
</protein>
<dbReference type="KEGG" id="ovi:T265_04972"/>
<dbReference type="Proteomes" id="UP000054324">
    <property type="component" value="Unassembled WGS sequence"/>
</dbReference>
<dbReference type="RefSeq" id="XP_009168113.1">
    <property type="nucleotide sequence ID" value="XM_009169849.1"/>
</dbReference>
<dbReference type="CTD" id="20319154"/>
<dbReference type="GeneID" id="20319154"/>